<protein>
    <recommendedName>
        <fullName evidence="2">Aminotransferase-like plant mobile domain-containing protein</fullName>
    </recommendedName>
</protein>
<name>A0A067KNZ0_JATCU</name>
<dbReference type="PANTHER" id="PTHR46033:SF8">
    <property type="entry name" value="PROTEIN MAINTENANCE OF MERISTEMS-LIKE"/>
    <property type="match status" value="1"/>
</dbReference>
<evidence type="ECO:0000313" key="3">
    <source>
        <dbReference type="EMBL" id="KDP37837.1"/>
    </source>
</evidence>
<dbReference type="PANTHER" id="PTHR46033">
    <property type="entry name" value="PROTEIN MAIN-LIKE 2"/>
    <property type="match status" value="1"/>
</dbReference>
<dbReference type="InterPro" id="IPR044824">
    <property type="entry name" value="MAIN-like"/>
</dbReference>
<evidence type="ECO:0000259" key="2">
    <source>
        <dbReference type="Pfam" id="PF10536"/>
    </source>
</evidence>
<dbReference type="AlphaFoldDB" id="A0A067KNZ0"/>
<reference evidence="3 4" key="1">
    <citation type="journal article" date="2014" name="PLoS ONE">
        <title>Global Analysis of Gene Expression Profiles in Physic Nut (Jatropha curcas L.) Seedlings Exposed to Salt Stress.</title>
        <authorList>
            <person name="Zhang L."/>
            <person name="Zhang C."/>
            <person name="Wu P."/>
            <person name="Chen Y."/>
            <person name="Li M."/>
            <person name="Jiang H."/>
            <person name="Wu G."/>
        </authorList>
    </citation>
    <scope>NUCLEOTIDE SEQUENCE [LARGE SCALE GENOMIC DNA]</scope>
    <source>
        <strain evidence="4">cv. GZQX0401</strain>
        <tissue evidence="3">Young leaves</tissue>
    </source>
</reference>
<organism evidence="3 4">
    <name type="scientific">Jatropha curcas</name>
    <name type="common">Barbados nut</name>
    <dbReference type="NCBI Taxonomy" id="180498"/>
    <lineage>
        <taxon>Eukaryota</taxon>
        <taxon>Viridiplantae</taxon>
        <taxon>Streptophyta</taxon>
        <taxon>Embryophyta</taxon>
        <taxon>Tracheophyta</taxon>
        <taxon>Spermatophyta</taxon>
        <taxon>Magnoliopsida</taxon>
        <taxon>eudicotyledons</taxon>
        <taxon>Gunneridae</taxon>
        <taxon>Pentapetalae</taxon>
        <taxon>rosids</taxon>
        <taxon>fabids</taxon>
        <taxon>Malpighiales</taxon>
        <taxon>Euphorbiaceae</taxon>
        <taxon>Crotonoideae</taxon>
        <taxon>Jatropheae</taxon>
        <taxon>Jatropha</taxon>
    </lineage>
</organism>
<dbReference type="Proteomes" id="UP000027138">
    <property type="component" value="Unassembled WGS sequence"/>
</dbReference>
<dbReference type="Pfam" id="PF10536">
    <property type="entry name" value="PMD"/>
    <property type="match status" value="1"/>
</dbReference>
<dbReference type="InterPro" id="IPR019557">
    <property type="entry name" value="AminoTfrase-like_pln_mobile"/>
</dbReference>
<feature type="compositionally biased region" description="Polar residues" evidence="1">
    <location>
        <begin position="346"/>
        <end position="358"/>
    </location>
</feature>
<dbReference type="OrthoDB" id="1938336at2759"/>
<feature type="region of interest" description="Disordered" evidence="1">
    <location>
        <begin position="341"/>
        <end position="372"/>
    </location>
</feature>
<sequence>MAHQPRRVPITACASPEFILKDRSTHISANISSRGVRKDLGIMRAVIRRHLAVRDKISSTRLHLFASVETSYTYLPLWRALVERWWDTIDTFHTSVGEWIVTPFEFAILTRIHFGFCPLHVDTSLLTLDRLNNLVGFMPATDGGGLYRHNMLCEQLKALSRASKDVAITDRLARASLLLILRCTIAHDWVNHVDLGFVQSLVDLSLLREYDWVEAFMASMYHDMSLYSRRASSGLGGIVAIWEAWTYPFFPFTTPILTREVPREILVMGCFRPSLVEKHVKEDYLTMRRRYGTIRWYFLGEMVYLQVMGLCQISANPLVDMLNGDTYAGWVTSTLSTIVEPPPDRSSVTETRITSHGQSGEADPEEEFDSRLTRRSSREINCELLSHHDVVLMSHCRIDSVEAGVSGGRIVAYEAWWVAKHGDREREHRATLIREIYTRLQTTTEMTLDFNRRDDQRNLTTLGIYIRGDADWLPSPSMHTDLILIG</sequence>
<evidence type="ECO:0000256" key="1">
    <source>
        <dbReference type="SAM" id="MobiDB-lite"/>
    </source>
</evidence>
<evidence type="ECO:0000313" key="4">
    <source>
        <dbReference type="Proteomes" id="UP000027138"/>
    </source>
</evidence>
<dbReference type="GO" id="GO:0010073">
    <property type="term" value="P:meristem maintenance"/>
    <property type="evidence" value="ECO:0007669"/>
    <property type="project" value="InterPro"/>
</dbReference>
<accession>A0A067KNZ0</accession>
<feature type="domain" description="Aminotransferase-like plant mobile" evidence="2">
    <location>
        <begin position="76"/>
        <end position="257"/>
    </location>
</feature>
<proteinExistence type="predicted"/>
<gene>
    <name evidence="3" type="ORF">JCGZ_06392</name>
</gene>
<dbReference type="EMBL" id="KK914379">
    <property type="protein sequence ID" value="KDP37837.1"/>
    <property type="molecule type" value="Genomic_DNA"/>
</dbReference>
<keyword evidence="4" id="KW-1185">Reference proteome</keyword>